<dbReference type="SMR" id="Q6MDZ0"/>
<evidence type="ECO:0000313" key="6">
    <source>
        <dbReference type="Proteomes" id="UP000000529"/>
    </source>
</evidence>
<feature type="transmembrane region" description="Helical" evidence="4">
    <location>
        <begin position="301"/>
        <end position="320"/>
    </location>
</feature>
<dbReference type="Proteomes" id="UP000000529">
    <property type="component" value="Chromosome"/>
</dbReference>
<feature type="transmembrane region" description="Helical" evidence="4">
    <location>
        <begin position="12"/>
        <end position="32"/>
    </location>
</feature>
<dbReference type="eggNOG" id="COG3202">
    <property type="taxonomic scope" value="Bacteria"/>
</dbReference>
<keyword evidence="6" id="KW-1185">Reference proteome</keyword>
<accession>Q6MDZ0</accession>
<feature type="transmembrane region" description="Helical" evidence="4">
    <location>
        <begin position="276"/>
        <end position="294"/>
    </location>
</feature>
<evidence type="ECO:0000256" key="3">
    <source>
        <dbReference type="ARBA" id="ARBA00023136"/>
    </source>
</evidence>
<feature type="transmembrane region" description="Helical" evidence="4">
    <location>
        <begin position="170"/>
        <end position="195"/>
    </location>
</feature>
<keyword evidence="2 4" id="KW-1133">Transmembrane helix</keyword>
<keyword evidence="3 4" id="KW-0472">Membrane</keyword>
<feature type="transmembrane region" description="Helical" evidence="4">
    <location>
        <begin position="394"/>
        <end position="420"/>
    </location>
</feature>
<dbReference type="Pfam" id="PF07690">
    <property type="entry name" value="MFS_1"/>
    <property type="match status" value="1"/>
</dbReference>
<reference evidence="5 6" key="1">
    <citation type="journal article" date="2004" name="Science">
        <title>Illuminating the evolutionary history of chlamydiae.</title>
        <authorList>
            <person name="Horn M."/>
            <person name="Collingro A."/>
            <person name="Schmitz-Esser S."/>
            <person name="Beier C.L."/>
            <person name="Purkhold U."/>
            <person name="Fartmann B."/>
            <person name="Brandt P."/>
            <person name="Nyakatura G.J."/>
            <person name="Droege M."/>
            <person name="Frishman D."/>
            <person name="Rattei T."/>
            <person name="Mewes H."/>
            <person name="Wagner M."/>
        </authorList>
    </citation>
    <scope>NUCLEOTIDE SEQUENCE [LARGE SCALE GENOMIC DNA]</scope>
    <source>
        <strain evidence="5 6">UWE25</strain>
    </source>
</reference>
<sequence>MSKTNQVRIQAEEWYAVFLSFIYYFCVLAAYYVIRPIRDQMAVEVGSTELPVFFTATFLATLVLTPLFGWLVSCWPRRVIMPLIYLFFIALQMVFILLFLNKNLLSPKVLGIFFYVWVSIFNLFVVSVFWSFMTDIWSDPQARRLFPIIGLGGTLGAVMGPIITRSLVEFIGLALLLAVSAAFLAIAVICIMLLGKWAHDHGAHRNELGSESAIGGGMLDGLKQIFSNPFIASMSLMMLLNDAIGTIAYVLITDYSGTTFPNDVIAQTRFAANMDLFANIIQIFVQLILTRWLLVRYGASVVFIVWTMTIVFFCLTMTLVNDPYVPVLGTLPWLAMVSIVDRSLSFGMIQPARESLYTLVSRNLRYKGKNVVDTMVWRAGDVVSMTSVNGFRALGINVAGFGIIWALLAASSGLIGWRLANRIEKSAFIKK</sequence>
<dbReference type="TCDB" id="2.A.12.1.18">
    <property type="family name" value="the atp:adp antiporter (aaa) family"/>
</dbReference>
<feature type="transmembrane region" description="Helical" evidence="4">
    <location>
        <begin position="145"/>
        <end position="164"/>
    </location>
</feature>
<evidence type="ECO:0000256" key="4">
    <source>
        <dbReference type="SAM" id="Phobius"/>
    </source>
</evidence>
<dbReference type="SUPFAM" id="SSF103473">
    <property type="entry name" value="MFS general substrate transporter"/>
    <property type="match status" value="1"/>
</dbReference>
<dbReference type="PANTHER" id="PTHR43596:SF1">
    <property type="entry name" value="ADP,ATP CARRIER PROTEIN"/>
    <property type="match status" value="1"/>
</dbReference>
<name>Q6MDZ0_PARUW</name>
<dbReference type="RefSeq" id="WP_011175035.1">
    <property type="nucleotide sequence ID" value="NC_005861.2"/>
</dbReference>
<dbReference type="PANTHER" id="PTHR43596">
    <property type="entry name" value="ADP,ATP CARRIER PROTEIN"/>
    <property type="match status" value="1"/>
</dbReference>
<dbReference type="HOGENOM" id="CLU_027240_1_0_0"/>
<evidence type="ECO:0000313" key="5">
    <source>
        <dbReference type="EMBL" id="CAF23209.1"/>
    </source>
</evidence>
<feature type="transmembrane region" description="Helical" evidence="4">
    <location>
        <begin position="112"/>
        <end position="133"/>
    </location>
</feature>
<dbReference type="Gene3D" id="1.20.1250.20">
    <property type="entry name" value="MFS general substrate transporter like domains"/>
    <property type="match status" value="1"/>
</dbReference>
<feature type="transmembrane region" description="Helical" evidence="4">
    <location>
        <begin position="230"/>
        <end position="252"/>
    </location>
</feature>
<dbReference type="OrthoDB" id="199378at2"/>
<dbReference type="InterPro" id="IPR011701">
    <property type="entry name" value="MFS"/>
</dbReference>
<dbReference type="KEGG" id="pcu:PC_RS02365"/>
<keyword evidence="1 4" id="KW-0812">Transmembrane</keyword>
<feature type="transmembrane region" description="Helical" evidence="4">
    <location>
        <begin position="79"/>
        <end position="100"/>
    </location>
</feature>
<gene>
    <name evidence="5" type="ORF">PC_RS02365</name>
</gene>
<evidence type="ECO:0000256" key="2">
    <source>
        <dbReference type="ARBA" id="ARBA00022989"/>
    </source>
</evidence>
<evidence type="ECO:0008006" key="7">
    <source>
        <dbReference type="Google" id="ProtNLM"/>
    </source>
</evidence>
<dbReference type="GO" id="GO:0022857">
    <property type="term" value="F:transmembrane transporter activity"/>
    <property type="evidence" value="ECO:0007669"/>
    <property type="project" value="InterPro"/>
</dbReference>
<dbReference type="AlphaFoldDB" id="Q6MDZ0"/>
<protein>
    <recommendedName>
        <fullName evidence="7">Major facilitator superfamily (MFS) profile domain-containing protein</fullName>
    </recommendedName>
</protein>
<evidence type="ECO:0000256" key="1">
    <source>
        <dbReference type="ARBA" id="ARBA00022692"/>
    </source>
</evidence>
<organism evidence="5 6">
    <name type="scientific">Protochlamydia amoebophila (strain UWE25)</name>
    <dbReference type="NCBI Taxonomy" id="264201"/>
    <lineage>
        <taxon>Bacteria</taxon>
        <taxon>Pseudomonadati</taxon>
        <taxon>Chlamydiota</taxon>
        <taxon>Chlamydiia</taxon>
        <taxon>Parachlamydiales</taxon>
        <taxon>Parachlamydiaceae</taxon>
        <taxon>Candidatus Protochlamydia</taxon>
    </lineage>
</organism>
<proteinExistence type="predicted"/>
<dbReference type="STRING" id="264201.pc0485"/>
<dbReference type="InterPro" id="IPR036259">
    <property type="entry name" value="MFS_trans_sf"/>
</dbReference>
<dbReference type="EMBL" id="BX908798">
    <property type="protein sequence ID" value="CAF23209.1"/>
    <property type="molecule type" value="Genomic_DNA"/>
</dbReference>
<feature type="transmembrane region" description="Helical" evidence="4">
    <location>
        <begin position="52"/>
        <end position="72"/>
    </location>
</feature>